<dbReference type="Gene3D" id="3.40.50.2300">
    <property type="match status" value="1"/>
</dbReference>
<protein>
    <submittedName>
        <fullName evidence="11">Response regulator transcription factor</fullName>
    </submittedName>
</protein>
<feature type="modified residue" description="4-aspartylphosphate" evidence="7">
    <location>
        <position position="36"/>
    </location>
</feature>
<feature type="domain" description="OmpR/PhoB-type" evidence="10">
    <location>
        <begin position="108"/>
        <end position="201"/>
    </location>
</feature>
<dbReference type="SUPFAM" id="SSF52172">
    <property type="entry name" value="CheY-like"/>
    <property type="match status" value="1"/>
</dbReference>
<evidence type="ECO:0000256" key="6">
    <source>
        <dbReference type="ARBA" id="ARBA00023163"/>
    </source>
</evidence>
<dbReference type="PANTHER" id="PTHR48111">
    <property type="entry name" value="REGULATOR OF RPOS"/>
    <property type="match status" value="1"/>
</dbReference>
<proteinExistence type="predicted"/>
<dbReference type="KEGG" id="lins:G7067_07455"/>
<dbReference type="InterPro" id="IPR036388">
    <property type="entry name" value="WH-like_DNA-bd_sf"/>
</dbReference>
<keyword evidence="4" id="KW-0805">Transcription regulation</keyword>
<dbReference type="PROSITE" id="PS50110">
    <property type="entry name" value="RESPONSE_REGULATORY"/>
    <property type="match status" value="1"/>
</dbReference>
<keyword evidence="3" id="KW-0902">Two-component regulatory system</keyword>
<dbReference type="GO" id="GO:0000976">
    <property type="term" value="F:transcription cis-regulatory region binding"/>
    <property type="evidence" value="ECO:0007669"/>
    <property type="project" value="TreeGrafter"/>
</dbReference>
<evidence type="ECO:0000256" key="3">
    <source>
        <dbReference type="ARBA" id="ARBA00023012"/>
    </source>
</evidence>
<organism evidence="11 12">
    <name type="scientific">Leucobacter insecticola</name>
    <dbReference type="NCBI Taxonomy" id="2714934"/>
    <lineage>
        <taxon>Bacteria</taxon>
        <taxon>Bacillati</taxon>
        <taxon>Actinomycetota</taxon>
        <taxon>Actinomycetes</taxon>
        <taxon>Micrococcales</taxon>
        <taxon>Microbacteriaceae</taxon>
        <taxon>Leucobacter</taxon>
    </lineage>
</organism>
<dbReference type="GO" id="GO:0032993">
    <property type="term" value="C:protein-DNA complex"/>
    <property type="evidence" value="ECO:0007669"/>
    <property type="project" value="TreeGrafter"/>
</dbReference>
<evidence type="ECO:0000256" key="2">
    <source>
        <dbReference type="ARBA" id="ARBA00022553"/>
    </source>
</evidence>
<dbReference type="EMBL" id="CP049934">
    <property type="protein sequence ID" value="QIM17380.1"/>
    <property type="molecule type" value="Genomic_DNA"/>
</dbReference>
<dbReference type="Gene3D" id="1.10.10.10">
    <property type="entry name" value="Winged helix-like DNA-binding domain superfamily/Winged helix DNA-binding domain"/>
    <property type="match status" value="1"/>
</dbReference>
<accession>A0A6G8FLL6</accession>
<dbReference type="PANTHER" id="PTHR48111:SF22">
    <property type="entry name" value="REGULATOR OF RPOS"/>
    <property type="match status" value="1"/>
</dbReference>
<dbReference type="Pfam" id="PF00486">
    <property type="entry name" value="Trans_reg_C"/>
    <property type="match status" value="1"/>
</dbReference>
<dbReference type="Gene3D" id="6.10.250.690">
    <property type="match status" value="1"/>
</dbReference>
<evidence type="ECO:0000259" key="9">
    <source>
        <dbReference type="PROSITE" id="PS50110"/>
    </source>
</evidence>
<evidence type="ECO:0000256" key="8">
    <source>
        <dbReference type="PROSITE-ProRule" id="PRU01091"/>
    </source>
</evidence>
<dbReference type="GO" id="GO:0006355">
    <property type="term" value="P:regulation of DNA-templated transcription"/>
    <property type="evidence" value="ECO:0007669"/>
    <property type="project" value="InterPro"/>
</dbReference>
<gene>
    <name evidence="11" type="ORF">G7067_07455</name>
</gene>
<evidence type="ECO:0000256" key="4">
    <source>
        <dbReference type="ARBA" id="ARBA00023015"/>
    </source>
</evidence>
<feature type="domain" description="Response regulatory" evidence="9">
    <location>
        <begin position="1"/>
        <end position="101"/>
    </location>
</feature>
<evidence type="ECO:0000256" key="1">
    <source>
        <dbReference type="ARBA" id="ARBA00004496"/>
    </source>
</evidence>
<keyword evidence="12" id="KW-1185">Reference proteome</keyword>
<evidence type="ECO:0000256" key="7">
    <source>
        <dbReference type="PROSITE-ProRule" id="PRU00169"/>
    </source>
</evidence>
<dbReference type="PROSITE" id="PS51755">
    <property type="entry name" value="OMPR_PHOB"/>
    <property type="match status" value="1"/>
</dbReference>
<dbReference type="SMART" id="SM00862">
    <property type="entry name" value="Trans_reg_C"/>
    <property type="match status" value="1"/>
</dbReference>
<evidence type="ECO:0000256" key="5">
    <source>
        <dbReference type="ARBA" id="ARBA00023125"/>
    </source>
</evidence>
<dbReference type="AlphaFoldDB" id="A0A6G8FLL6"/>
<evidence type="ECO:0000313" key="11">
    <source>
        <dbReference type="EMBL" id="QIM17380.1"/>
    </source>
</evidence>
<dbReference type="InterPro" id="IPR039420">
    <property type="entry name" value="WalR-like"/>
</dbReference>
<sequence length="203" mass="22670">MTIEVLSEFYEVDHHADGASALKQALSKGFDVMVFDRRMPSMDGVSLLQAIRTARITTPVLLLTALDAVDDRVAGLDAGANDYLVKPFAYEELLARLRTLRRGYEAIGKRRPIGEWTLMPETQALYSPTELRYALTETETALLEALAASPERIFSREELLESVFTDASGVSSVDTYVHYLRRKTVPEIVETVRGRGYRLGAPE</sequence>
<evidence type="ECO:0000313" key="12">
    <source>
        <dbReference type="Proteomes" id="UP000501387"/>
    </source>
</evidence>
<reference evidence="11 12" key="1">
    <citation type="submission" date="2020-03" db="EMBL/GenBank/DDBJ databases">
        <title>Leucobacter sp. nov., isolated from beetles.</title>
        <authorList>
            <person name="Hyun D.-W."/>
            <person name="Bae J.-W."/>
        </authorList>
    </citation>
    <scope>NUCLEOTIDE SEQUENCE [LARGE SCALE GENOMIC DNA]</scope>
    <source>
        <strain evidence="11 12">HDW9B</strain>
    </source>
</reference>
<keyword evidence="6" id="KW-0804">Transcription</keyword>
<dbReference type="Pfam" id="PF00072">
    <property type="entry name" value="Response_reg"/>
    <property type="match status" value="1"/>
</dbReference>
<dbReference type="SMART" id="SM00448">
    <property type="entry name" value="REC"/>
    <property type="match status" value="1"/>
</dbReference>
<dbReference type="Proteomes" id="UP000501387">
    <property type="component" value="Chromosome"/>
</dbReference>
<dbReference type="CDD" id="cd00383">
    <property type="entry name" value="trans_reg_C"/>
    <property type="match status" value="1"/>
</dbReference>
<dbReference type="InterPro" id="IPR011006">
    <property type="entry name" value="CheY-like_superfamily"/>
</dbReference>
<name>A0A6G8FLL6_9MICO</name>
<comment type="subcellular location">
    <subcellularLocation>
        <location evidence="1">Cytoplasm</location>
    </subcellularLocation>
</comment>
<keyword evidence="2 7" id="KW-0597">Phosphoprotein</keyword>
<evidence type="ECO:0000259" key="10">
    <source>
        <dbReference type="PROSITE" id="PS51755"/>
    </source>
</evidence>
<feature type="DNA-binding region" description="OmpR/PhoB-type" evidence="8">
    <location>
        <begin position="108"/>
        <end position="201"/>
    </location>
</feature>
<dbReference type="InterPro" id="IPR001867">
    <property type="entry name" value="OmpR/PhoB-type_DNA-bd"/>
</dbReference>
<dbReference type="GO" id="GO:0000156">
    <property type="term" value="F:phosphorelay response regulator activity"/>
    <property type="evidence" value="ECO:0007669"/>
    <property type="project" value="TreeGrafter"/>
</dbReference>
<dbReference type="InterPro" id="IPR001789">
    <property type="entry name" value="Sig_transdc_resp-reg_receiver"/>
</dbReference>
<dbReference type="GO" id="GO:0005829">
    <property type="term" value="C:cytosol"/>
    <property type="evidence" value="ECO:0007669"/>
    <property type="project" value="TreeGrafter"/>
</dbReference>
<keyword evidence="5 8" id="KW-0238">DNA-binding</keyword>